<evidence type="ECO:0000256" key="4">
    <source>
        <dbReference type="ARBA" id="ARBA00023004"/>
    </source>
</evidence>
<dbReference type="InterPro" id="IPR012675">
    <property type="entry name" value="Beta-grasp_dom_sf"/>
</dbReference>
<dbReference type="InterPro" id="IPR002888">
    <property type="entry name" value="2Fe-2S-bd"/>
</dbReference>
<evidence type="ECO:0000256" key="2">
    <source>
        <dbReference type="ARBA" id="ARBA00022723"/>
    </source>
</evidence>
<evidence type="ECO:0000313" key="7">
    <source>
        <dbReference type="EMBL" id="MDT9598795.1"/>
    </source>
</evidence>
<accession>A0ABU3Q770</accession>
<dbReference type="PANTHER" id="PTHR44379">
    <property type="entry name" value="OXIDOREDUCTASE WITH IRON-SULFUR SUBUNIT"/>
    <property type="match status" value="1"/>
</dbReference>
<feature type="domain" description="2Fe-2S ferredoxin-type" evidence="6">
    <location>
        <begin position="3"/>
        <end position="79"/>
    </location>
</feature>
<dbReference type="EMBL" id="JAVUPU010000003">
    <property type="protein sequence ID" value="MDT9598795.1"/>
    <property type="molecule type" value="Genomic_DNA"/>
</dbReference>
<evidence type="ECO:0000313" key="8">
    <source>
        <dbReference type="Proteomes" id="UP001259572"/>
    </source>
</evidence>
<evidence type="ECO:0000259" key="6">
    <source>
        <dbReference type="PROSITE" id="PS51085"/>
    </source>
</evidence>
<dbReference type="InterPro" id="IPR006058">
    <property type="entry name" value="2Fe2S_fd_BS"/>
</dbReference>
<evidence type="ECO:0000256" key="5">
    <source>
        <dbReference type="ARBA" id="ARBA00023014"/>
    </source>
</evidence>
<dbReference type="Proteomes" id="UP001259572">
    <property type="component" value="Unassembled WGS sequence"/>
</dbReference>
<organism evidence="7 8">
    <name type="scientific">Sphingosinicella rhizophila</name>
    <dbReference type="NCBI Taxonomy" id="3050082"/>
    <lineage>
        <taxon>Bacteria</taxon>
        <taxon>Pseudomonadati</taxon>
        <taxon>Pseudomonadota</taxon>
        <taxon>Alphaproteobacteria</taxon>
        <taxon>Sphingomonadales</taxon>
        <taxon>Sphingosinicellaceae</taxon>
        <taxon>Sphingosinicella</taxon>
    </lineage>
</organism>
<dbReference type="RefSeq" id="WP_315725149.1">
    <property type="nucleotide sequence ID" value="NZ_JAVUPU010000003.1"/>
</dbReference>
<sequence>MTVTISCTVNGRQVVLETEPTSRLSDMLRDDLLLTGTNIGCEEGVCGACTVLVDGKSARSCLLLAAQCEGAAIETVEGLRDAGAPPTPAQAALHRHDAFQCGYCTSGFLMVIEEMMRANRVAPLAQAEVDDRLTSVLCRCTGYLPIRRAVRTLLDGDR</sequence>
<dbReference type="PROSITE" id="PS51085">
    <property type="entry name" value="2FE2S_FER_2"/>
    <property type="match status" value="1"/>
</dbReference>
<dbReference type="InterPro" id="IPR001041">
    <property type="entry name" value="2Fe-2S_ferredoxin-type"/>
</dbReference>
<dbReference type="Pfam" id="PF01799">
    <property type="entry name" value="Fer2_2"/>
    <property type="match status" value="1"/>
</dbReference>
<protein>
    <submittedName>
        <fullName evidence="7">(2Fe-2S)-binding protein</fullName>
    </submittedName>
</protein>
<evidence type="ECO:0000256" key="1">
    <source>
        <dbReference type="ARBA" id="ARBA00022714"/>
    </source>
</evidence>
<name>A0ABU3Q770_9SPHN</name>
<dbReference type="InterPro" id="IPR051452">
    <property type="entry name" value="Diverse_Oxidoreductases"/>
</dbReference>
<dbReference type="InterPro" id="IPR036884">
    <property type="entry name" value="2Fe-2S-bd_dom_sf"/>
</dbReference>
<dbReference type="SUPFAM" id="SSF54292">
    <property type="entry name" value="2Fe-2S ferredoxin-like"/>
    <property type="match status" value="1"/>
</dbReference>
<dbReference type="Pfam" id="PF00111">
    <property type="entry name" value="Fer2"/>
    <property type="match status" value="1"/>
</dbReference>
<gene>
    <name evidence="7" type="ORF">RQX22_07535</name>
</gene>
<dbReference type="PANTHER" id="PTHR44379:SF8">
    <property type="entry name" value="XANTHINE DEHYDROGENASE IRON-SULFUR-BINDING SUBUNIT XDHC-RELATED"/>
    <property type="match status" value="1"/>
</dbReference>
<keyword evidence="5" id="KW-0411">Iron-sulfur</keyword>
<dbReference type="Gene3D" id="1.10.150.120">
    <property type="entry name" value="[2Fe-2S]-binding domain"/>
    <property type="match status" value="1"/>
</dbReference>
<dbReference type="InterPro" id="IPR036010">
    <property type="entry name" value="2Fe-2S_ferredoxin-like_sf"/>
</dbReference>
<keyword evidence="1" id="KW-0001">2Fe-2S</keyword>
<comment type="caution">
    <text evidence="7">The sequence shown here is derived from an EMBL/GenBank/DDBJ whole genome shotgun (WGS) entry which is preliminary data.</text>
</comment>
<reference evidence="7 8" key="1">
    <citation type="submission" date="2023-05" db="EMBL/GenBank/DDBJ databases">
        <authorList>
            <person name="Guo Y."/>
        </authorList>
    </citation>
    <scope>NUCLEOTIDE SEQUENCE [LARGE SCALE GENOMIC DNA]</scope>
    <source>
        <strain evidence="7 8">GR2756</strain>
    </source>
</reference>
<dbReference type="Gene3D" id="3.10.20.30">
    <property type="match status" value="1"/>
</dbReference>
<keyword evidence="2" id="KW-0479">Metal-binding</keyword>
<keyword evidence="3" id="KW-0560">Oxidoreductase</keyword>
<dbReference type="SUPFAM" id="SSF47741">
    <property type="entry name" value="CO dehydrogenase ISP C-domain like"/>
    <property type="match status" value="1"/>
</dbReference>
<keyword evidence="8" id="KW-1185">Reference proteome</keyword>
<dbReference type="PROSITE" id="PS00197">
    <property type="entry name" value="2FE2S_FER_1"/>
    <property type="match status" value="1"/>
</dbReference>
<evidence type="ECO:0000256" key="3">
    <source>
        <dbReference type="ARBA" id="ARBA00023002"/>
    </source>
</evidence>
<keyword evidence="4" id="KW-0408">Iron</keyword>
<proteinExistence type="predicted"/>